<dbReference type="InterPro" id="IPR011008">
    <property type="entry name" value="Dimeric_a/b-barrel"/>
</dbReference>
<dbReference type="STRING" id="572480.Arnit_1174"/>
<reference evidence="3 4" key="1">
    <citation type="journal article" date="2010" name="Stand. Genomic Sci.">
        <title>Complete genome sequence of Arcobacter nitrofigilis type strain (CI).</title>
        <authorList>
            <person name="Pati A."/>
            <person name="Gronow S."/>
            <person name="Lapidus A."/>
            <person name="Copeland A."/>
            <person name="Glavina Del Rio T."/>
            <person name="Nolan M."/>
            <person name="Lucas S."/>
            <person name="Tice H."/>
            <person name="Cheng J.F."/>
            <person name="Han C."/>
            <person name="Chertkov O."/>
            <person name="Bruce D."/>
            <person name="Tapia R."/>
            <person name="Goodwin L."/>
            <person name="Pitluck S."/>
            <person name="Liolios K."/>
            <person name="Ivanova N."/>
            <person name="Mavromatis K."/>
            <person name="Chen A."/>
            <person name="Palaniappan K."/>
            <person name="Land M."/>
            <person name="Hauser L."/>
            <person name="Chang Y.J."/>
            <person name="Jeffries C.D."/>
            <person name="Detter J.C."/>
            <person name="Rohde M."/>
            <person name="Goker M."/>
            <person name="Bristow J."/>
            <person name="Eisen J.A."/>
            <person name="Markowitz V."/>
            <person name="Hugenholtz P."/>
            <person name="Klenk H.P."/>
            <person name="Kyrpides N.C."/>
        </authorList>
    </citation>
    <scope>NUCLEOTIDE SEQUENCE [LARGE SCALE GENOMIC DNA]</scope>
    <source>
        <strain evidence="4">ATCC 33309 / DSM 7299 / CCUG 15893 / LMG 7604 / NCTC 12251 / CI</strain>
    </source>
</reference>
<gene>
    <name evidence="3" type="ordered locus">Arnit_1174</name>
</gene>
<dbReference type="eggNOG" id="COG2350">
    <property type="taxonomic scope" value="Bacteria"/>
</dbReference>
<dbReference type="SUPFAM" id="SSF54909">
    <property type="entry name" value="Dimeric alpha+beta barrel"/>
    <property type="match status" value="1"/>
</dbReference>
<dbReference type="HOGENOM" id="CLU_110355_6_1_7"/>
<organism evidence="3 4">
    <name type="scientific">Arcobacter nitrofigilis (strain ATCC 33309 / DSM 7299 / CCUG 15893 / LMG 7604 / NCTC 12251 / CI)</name>
    <name type="common">Campylobacter nitrofigilis</name>
    <dbReference type="NCBI Taxonomy" id="572480"/>
    <lineage>
        <taxon>Bacteria</taxon>
        <taxon>Pseudomonadati</taxon>
        <taxon>Campylobacterota</taxon>
        <taxon>Epsilonproteobacteria</taxon>
        <taxon>Campylobacterales</taxon>
        <taxon>Arcobacteraceae</taxon>
        <taxon>Arcobacter</taxon>
    </lineage>
</organism>
<dbReference type="AlphaFoldDB" id="D5V405"/>
<evidence type="ECO:0000313" key="3">
    <source>
        <dbReference type="EMBL" id="ADG92833.1"/>
    </source>
</evidence>
<evidence type="ECO:0000313" key="4">
    <source>
        <dbReference type="Proteomes" id="UP000000939"/>
    </source>
</evidence>
<feature type="domain" description="YCII-related" evidence="2">
    <location>
        <begin position="1"/>
        <end position="81"/>
    </location>
</feature>
<dbReference type="Proteomes" id="UP000000939">
    <property type="component" value="Chromosome"/>
</dbReference>
<dbReference type="InterPro" id="IPR005545">
    <property type="entry name" value="YCII"/>
</dbReference>
<comment type="similarity">
    <text evidence="1">Belongs to the YciI family.</text>
</comment>
<protein>
    <submittedName>
        <fullName evidence="3">YCII-related protein</fullName>
    </submittedName>
</protein>
<dbReference type="Pfam" id="PF03795">
    <property type="entry name" value="YCII"/>
    <property type="match status" value="1"/>
</dbReference>
<accession>D5V405</accession>
<dbReference type="RefSeq" id="WP_013134978.1">
    <property type="nucleotide sequence ID" value="NC_014166.1"/>
</dbReference>
<dbReference type="KEGG" id="ant:Arnit_1174"/>
<keyword evidence="4" id="KW-1185">Reference proteome</keyword>
<dbReference type="OrthoDB" id="9814407at2"/>
<name>D5V405_ARCNC</name>
<dbReference type="EMBL" id="CP001999">
    <property type="protein sequence ID" value="ADG92833.1"/>
    <property type="molecule type" value="Genomic_DNA"/>
</dbReference>
<dbReference type="Gene3D" id="3.30.70.1060">
    <property type="entry name" value="Dimeric alpha+beta barrel"/>
    <property type="match status" value="1"/>
</dbReference>
<evidence type="ECO:0000259" key="2">
    <source>
        <dbReference type="Pfam" id="PF03795"/>
    </source>
</evidence>
<evidence type="ECO:0000256" key="1">
    <source>
        <dbReference type="ARBA" id="ARBA00007689"/>
    </source>
</evidence>
<proteinExistence type="inferred from homology"/>
<dbReference type="PANTHER" id="PTHR37828">
    <property type="entry name" value="GSR2449 PROTEIN"/>
    <property type="match status" value="1"/>
</dbReference>
<dbReference type="PANTHER" id="PTHR37828:SF1">
    <property type="entry name" value="YCII-RELATED DOMAIN-CONTAINING PROTEIN"/>
    <property type="match status" value="1"/>
</dbReference>
<sequence>MFIINLTYIKPLDEVDIHLEAHVKYLKEQYKEGNFIASGRKIPRDGGVILSKLDSKEKLEEVLAKDPFKLANVANYEIIEFIPSMTSDEYENLKSEISI</sequence>